<proteinExistence type="predicted"/>
<dbReference type="EMBL" id="FMZM01000005">
    <property type="protein sequence ID" value="SDC97047.1"/>
    <property type="molecule type" value="Genomic_DNA"/>
</dbReference>
<name>A0A1G6QZ82_9ACTN</name>
<dbReference type="RefSeq" id="WP_244509371.1">
    <property type="nucleotide sequence ID" value="NZ_FMZM01000005.1"/>
</dbReference>
<reference evidence="1 2" key="1">
    <citation type="submission" date="2016-10" db="EMBL/GenBank/DDBJ databases">
        <authorList>
            <person name="de Groot N.N."/>
        </authorList>
    </citation>
    <scope>NUCLEOTIDE SEQUENCE [LARGE SCALE GENOMIC DNA]</scope>
    <source>
        <strain evidence="1 2">CGMCC 4.6858</strain>
    </source>
</reference>
<evidence type="ECO:0000313" key="2">
    <source>
        <dbReference type="Proteomes" id="UP000199034"/>
    </source>
</evidence>
<dbReference type="STRING" id="1045774.SAMN05421872_10569"/>
<accession>A0A1G6QZ82</accession>
<dbReference type="Proteomes" id="UP000199034">
    <property type="component" value="Unassembled WGS sequence"/>
</dbReference>
<organism evidence="1 2">
    <name type="scientific">Nocardioides lianchengensis</name>
    <dbReference type="NCBI Taxonomy" id="1045774"/>
    <lineage>
        <taxon>Bacteria</taxon>
        <taxon>Bacillati</taxon>
        <taxon>Actinomycetota</taxon>
        <taxon>Actinomycetes</taxon>
        <taxon>Propionibacteriales</taxon>
        <taxon>Nocardioidaceae</taxon>
        <taxon>Nocardioides</taxon>
    </lineage>
</organism>
<evidence type="ECO:0000313" key="1">
    <source>
        <dbReference type="EMBL" id="SDC97047.1"/>
    </source>
</evidence>
<gene>
    <name evidence="1" type="ORF">SAMN05421872_10569</name>
</gene>
<dbReference type="AlphaFoldDB" id="A0A1G6QZ82"/>
<keyword evidence="2" id="KW-1185">Reference proteome</keyword>
<protein>
    <submittedName>
        <fullName evidence="1">Uncharacterized protein</fullName>
    </submittedName>
</protein>
<sequence>MSCDQTYPGIVDDVVKLIESVRPHRRVFQVTAPGAVVVQSNWVHWPCLFPQHGPGRKHERAILLEDWQRVLVEEHPAAFLRGLFHSDGCRVRNWATRVVAGHQKRYDYPRWQFVNASTDIRELCCWALDLVDVAWRQSTTRTISVSTRAGVARLDELIGQKS</sequence>